<dbReference type="PANTHER" id="PTHR24346">
    <property type="entry name" value="MAP/MICROTUBULE AFFINITY-REGULATING KINASE"/>
    <property type="match status" value="1"/>
</dbReference>
<evidence type="ECO:0000256" key="6">
    <source>
        <dbReference type="SAM" id="MobiDB-lite"/>
    </source>
</evidence>
<evidence type="ECO:0000256" key="5">
    <source>
        <dbReference type="ARBA" id="ARBA00022840"/>
    </source>
</evidence>
<dbReference type="PANTHER" id="PTHR24346:SF82">
    <property type="entry name" value="KP78A-RELATED"/>
    <property type="match status" value="1"/>
</dbReference>
<keyword evidence="5" id="KW-0067">ATP-binding</keyword>
<keyword evidence="1" id="KW-0723">Serine/threonine-protein kinase</keyword>
<evidence type="ECO:0000256" key="4">
    <source>
        <dbReference type="ARBA" id="ARBA00022777"/>
    </source>
</evidence>
<keyword evidence="9" id="KW-1185">Reference proteome</keyword>
<dbReference type="Pfam" id="PF00069">
    <property type="entry name" value="Pkinase"/>
    <property type="match status" value="1"/>
</dbReference>
<feature type="domain" description="Protein kinase" evidence="7">
    <location>
        <begin position="1"/>
        <end position="142"/>
    </location>
</feature>
<dbReference type="Proteomes" id="UP001497644">
    <property type="component" value="Chromosome 7"/>
</dbReference>
<feature type="compositionally biased region" description="Polar residues" evidence="6">
    <location>
        <begin position="336"/>
        <end position="348"/>
    </location>
</feature>
<dbReference type="GO" id="GO:0005524">
    <property type="term" value="F:ATP binding"/>
    <property type="evidence" value="ECO:0007669"/>
    <property type="project" value="UniProtKB-KW"/>
</dbReference>
<dbReference type="SMART" id="SM00220">
    <property type="entry name" value="S_TKc"/>
    <property type="match status" value="1"/>
</dbReference>
<evidence type="ECO:0000313" key="8">
    <source>
        <dbReference type="EMBL" id="CAL1687226.1"/>
    </source>
</evidence>
<dbReference type="GO" id="GO:0035556">
    <property type="term" value="P:intracellular signal transduction"/>
    <property type="evidence" value="ECO:0007669"/>
    <property type="project" value="TreeGrafter"/>
</dbReference>
<dbReference type="InterPro" id="IPR000719">
    <property type="entry name" value="Prot_kinase_dom"/>
</dbReference>
<dbReference type="Gene3D" id="1.10.510.10">
    <property type="entry name" value="Transferase(Phosphotransferase) domain 1"/>
    <property type="match status" value="1"/>
</dbReference>
<keyword evidence="2" id="KW-0808">Transferase</keyword>
<feature type="compositionally biased region" description="Basic and acidic residues" evidence="6">
    <location>
        <begin position="291"/>
        <end position="302"/>
    </location>
</feature>
<dbReference type="SUPFAM" id="SSF56112">
    <property type="entry name" value="Protein kinase-like (PK-like)"/>
    <property type="match status" value="1"/>
</dbReference>
<evidence type="ECO:0000256" key="2">
    <source>
        <dbReference type="ARBA" id="ARBA00022679"/>
    </source>
</evidence>
<evidence type="ECO:0000313" key="9">
    <source>
        <dbReference type="Proteomes" id="UP001497644"/>
    </source>
</evidence>
<protein>
    <recommendedName>
        <fullName evidence="7">Protein kinase domain-containing protein</fullName>
    </recommendedName>
</protein>
<gene>
    <name evidence="8" type="ORF">LPLAT_LOCUS12463</name>
</gene>
<dbReference type="AlphaFoldDB" id="A0AAV2P5K7"/>
<reference evidence="8" key="1">
    <citation type="submission" date="2024-04" db="EMBL/GenBank/DDBJ databases">
        <authorList>
            <consortium name="Molecular Ecology Group"/>
        </authorList>
    </citation>
    <scope>NUCLEOTIDE SEQUENCE</scope>
</reference>
<dbReference type="EMBL" id="OZ034830">
    <property type="protein sequence ID" value="CAL1687226.1"/>
    <property type="molecule type" value="Genomic_DNA"/>
</dbReference>
<evidence type="ECO:0000259" key="7">
    <source>
        <dbReference type="PROSITE" id="PS50011"/>
    </source>
</evidence>
<evidence type="ECO:0000256" key="1">
    <source>
        <dbReference type="ARBA" id="ARBA00022527"/>
    </source>
</evidence>
<proteinExistence type="predicted"/>
<feature type="region of interest" description="Disordered" evidence="6">
    <location>
        <begin position="261"/>
        <end position="354"/>
    </location>
</feature>
<keyword evidence="4" id="KW-0418">Kinase</keyword>
<feature type="compositionally biased region" description="Polar residues" evidence="6">
    <location>
        <begin position="306"/>
        <end position="321"/>
    </location>
</feature>
<evidence type="ECO:0000256" key="3">
    <source>
        <dbReference type="ARBA" id="ARBA00022741"/>
    </source>
</evidence>
<dbReference type="InterPro" id="IPR011009">
    <property type="entry name" value="Kinase-like_dom_sf"/>
</dbReference>
<organism evidence="8 9">
    <name type="scientific">Lasius platythorax</name>
    <dbReference type="NCBI Taxonomy" id="488582"/>
    <lineage>
        <taxon>Eukaryota</taxon>
        <taxon>Metazoa</taxon>
        <taxon>Ecdysozoa</taxon>
        <taxon>Arthropoda</taxon>
        <taxon>Hexapoda</taxon>
        <taxon>Insecta</taxon>
        <taxon>Pterygota</taxon>
        <taxon>Neoptera</taxon>
        <taxon>Endopterygota</taxon>
        <taxon>Hymenoptera</taxon>
        <taxon>Apocrita</taxon>
        <taxon>Aculeata</taxon>
        <taxon>Formicoidea</taxon>
        <taxon>Formicidae</taxon>
        <taxon>Formicinae</taxon>
        <taxon>Lasius</taxon>
        <taxon>Lasius</taxon>
    </lineage>
</organism>
<keyword evidence="3" id="KW-0547">Nucleotide-binding</keyword>
<dbReference type="GO" id="GO:0004674">
    <property type="term" value="F:protein serine/threonine kinase activity"/>
    <property type="evidence" value="ECO:0007669"/>
    <property type="project" value="UniProtKB-KW"/>
</dbReference>
<name>A0AAV2P5K7_9HYME</name>
<feature type="compositionally biased region" description="Basic and acidic residues" evidence="6">
    <location>
        <begin position="262"/>
        <end position="271"/>
    </location>
</feature>
<accession>A0AAV2P5K7</accession>
<dbReference type="GO" id="GO:0005737">
    <property type="term" value="C:cytoplasm"/>
    <property type="evidence" value="ECO:0007669"/>
    <property type="project" value="TreeGrafter"/>
</dbReference>
<sequence>MENIVLQDERKEQIKIVDFGLSNIYASDDPLRTHCGSPEYAAPELFVVGKRYGPEVDLWSLGVVLYGMTIGRLPFLCPRDEWTSSEERRRRLMIQINRGLTSIQEKAMCQISIECRNLINRLLVPLARERITIREILDHPWILASSKSNLCLEDDLNVSDHHAIVNEIATAMRTNVAAVEAEIIRRKYGEIGGIYNIKAHKLHQTTAVAYQLTPRVLRNSTCRIENVSSSTMTIRTMKDNYRNGTSKNSDNTDRIIVMRRGQVQERSDKQSSLHGSTTWNWRCRSGNGNRSSEERRNSRIRYESSTVNPSLSQYHVPQNLKNQDDKISGQRLYRNETYQSRNSTSYTNPKKMEKSEGFSRNYKVNYEITPSPSILQTYSRVSSESMPTSRNKESFHKKILNPPWRYRVASARTRRNM</sequence>
<dbReference type="PROSITE" id="PS50011">
    <property type="entry name" value="PROTEIN_KINASE_DOM"/>
    <property type="match status" value="1"/>
</dbReference>